<dbReference type="EMBL" id="JAPDHZ010000003">
    <property type="protein sequence ID" value="MDG0792274.1"/>
    <property type="molecule type" value="Genomic_DNA"/>
</dbReference>
<comment type="caution">
    <text evidence="2">The sequence shown here is derived from an EMBL/GenBank/DDBJ whole genome shotgun (WGS) entry which is preliminary data.</text>
</comment>
<protein>
    <submittedName>
        <fullName evidence="2">Uncharacterized protein</fullName>
    </submittedName>
</protein>
<gene>
    <name evidence="2" type="ORF">OMP38_16410</name>
</gene>
<evidence type="ECO:0000313" key="3">
    <source>
        <dbReference type="Proteomes" id="UP001153387"/>
    </source>
</evidence>
<accession>A0A9X4QMP4</accession>
<dbReference type="AlphaFoldDB" id="A0A9X4QMP4"/>
<organism evidence="2 3">
    <name type="scientific">Cohnella ginsengisoli</name>
    <dbReference type="NCBI Taxonomy" id="425004"/>
    <lineage>
        <taxon>Bacteria</taxon>
        <taxon>Bacillati</taxon>
        <taxon>Bacillota</taxon>
        <taxon>Bacilli</taxon>
        <taxon>Bacillales</taxon>
        <taxon>Paenibacillaceae</taxon>
        <taxon>Cohnella</taxon>
    </lineage>
</organism>
<keyword evidence="3" id="KW-1185">Reference proteome</keyword>
<keyword evidence="1" id="KW-1133">Transmembrane helix</keyword>
<evidence type="ECO:0000256" key="1">
    <source>
        <dbReference type="SAM" id="Phobius"/>
    </source>
</evidence>
<sequence>MIKKRKWRRAAKRVQAGNGRPLKPIRWWQLFARSLFYLPLTRDDGRQTVYAVDVPHWQQLQSDDGKGKAHLYLDGKHHAMSKLPAAFPVPGGTIIVETSAFGMKRCHFVTDEGSLQQLIPDARSAEGYRARLDGTHPVLSRWIGFVSLLMLIVPMVLAIPQVLEAVSKVPPVAQQFGIFISPIHLPAWLNVVLGACAVAASIERAMRLRWNALLDGST</sequence>
<dbReference type="RefSeq" id="WP_277566089.1">
    <property type="nucleotide sequence ID" value="NZ_JAPDHZ010000003.1"/>
</dbReference>
<dbReference type="Proteomes" id="UP001153387">
    <property type="component" value="Unassembled WGS sequence"/>
</dbReference>
<keyword evidence="1" id="KW-0812">Transmembrane</keyword>
<keyword evidence="1" id="KW-0472">Membrane</keyword>
<proteinExistence type="predicted"/>
<evidence type="ECO:0000313" key="2">
    <source>
        <dbReference type="EMBL" id="MDG0792274.1"/>
    </source>
</evidence>
<feature type="transmembrane region" description="Helical" evidence="1">
    <location>
        <begin position="139"/>
        <end position="163"/>
    </location>
</feature>
<reference evidence="2 3" key="1">
    <citation type="submission" date="2022-10" db="EMBL/GenBank/DDBJ databases">
        <title>Comparative genomic analysis of Cohnella hashimotonis sp. nov., isolated from the International Space Station.</title>
        <authorList>
            <person name="Simpson A."/>
            <person name="Venkateswaran K."/>
        </authorList>
    </citation>
    <scope>NUCLEOTIDE SEQUENCE [LARGE SCALE GENOMIC DNA]</scope>
    <source>
        <strain evidence="2 3">DSM 18997</strain>
    </source>
</reference>
<name>A0A9X4QMP4_9BACL</name>
<feature type="transmembrane region" description="Helical" evidence="1">
    <location>
        <begin position="183"/>
        <end position="202"/>
    </location>
</feature>